<sequence>MASRSFSTALLLGLLYHIVGVLSQAALDPITAAPSFVKGASAPSGSALPDLASAGSDCNGCYLIADVAGLVWYSEVFVNMATAMLQVGGNGSAATTRTSIVQDEGAFTFSPDQTGPSGVLTQVAFEPTVNVAGAVLRSPTAYNVFTAYSITSEYSANGRCLTSSGPATTLASAYSEPVSSANGKVYLDAAGQQQFINFLGFSTCSNGGENVKGTALIPVQNTTVTSTTRFTALPAFASATLSIAPKSTPASTTANFPSAGIPKIVIGNSTVTPVPTPIGLPIYNGTIAAATSKVVASGTGSLGTVTPGAPVPFVGLASNLKPNGFFVAWVAGMVGFGGLVYYL</sequence>
<gene>
    <name evidence="3" type="ORF">OHK93_004545</name>
</gene>
<evidence type="ECO:0000313" key="3">
    <source>
        <dbReference type="EMBL" id="MDI1492763.1"/>
    </source>
</evidence>
<dbReference type="AlphaFoldDB" id="A0AA43QUB9"/>
<keyword evidence="2" id="KW-0732">Signal</keyword>
<evidence type="ECO:0000256" key="2">
    <source>
        <dbReference type="SAM" id="SignalP"/>
    </source>
</evidence>
<dbReference type="EMBL" id="JAPUFD010000021">
    <property type="protein sequence ID" value="MDI1492763.1"/>
    <property type="molecule type" value="Genomic_DNA"/>
</dbReference>
<keyword evidence="4" id="KW-1185">Reference proteome</keyword>
<comment type="caution">
    <text evidence="3">The sequence shown here is derived from an EMBL/GenBank/DDBJ whole genome shotgun (WGS) entry which is preliminary data.</text>
</comment>
<reference evidence="3" key="1">
    <citation type="journal article" date="2023" name="Genome Biol. Evol.">
        <title>First Whole Genome Sequence and Flow Cytometry Genome Size Data for the Lichen-Forming Fungus Ramalina farinacea (Ascomycota).</title>
        <authorList>
            <person name="Llewellyn T."/>
            <person name="Mian S."/>
            <person name="Hill R."/>
            <person name="Leitch I.J."/>
            <person name="Gaya E."/>
        </authorList>
    </citation>
    <scope>NUCLEOTIDE SEQUENCE</scope>
    <source>
        <strain evidence="3">LIQ254RAFAR</strain>
    </source>
</reference>
<keyword evidence="1" id="KW-0472">Membrane</keyword>
<proteinExistence type="predicted"/>
<protein>
    <submittedName>
        <fullName evidence="3">Uncharacterized protein</fullName>
    </submittedName>
</protein>
<feature type="chain" id="PRO_5041441936" evidence="2">
    <location>
        <begin position="24"/>
        <end position="343"/>
    </location>
</feature>
<evidence type="ECO:0000313" key="4">
    <source>
        <dbReference type="Proteomes" id="UP001161017"/>
    </source>
</evidence>
<evidence type="ECO:0000256" key="1">
    <source>
        <dbReference type="SAM" id="Phobius"/>
    </source>
</evidence>
<keyword evidence="1" id="KW-0812">Transmembrane</keyword>
<organism evidence="3 4">
    <name type="scientific">Ramalina farinacea</name>
    <dbReference type="NCBI Taxonomy" id="258253"/>
    <lineage>
        <taxon>Eukaryota</taxon>
        <taxon>Fungi</taxon>
        <taxon>Dikarya</taxon>
        <taxon>Ascomycota</taxon>
        <taxon>Pezizomycotina</taxon>
        <taxon>Lecanoromycetes</taxon>
        <taxon>OSLEUM clade</taxon>
        <taxon>Lecanoromycetidae</taxon>
        <taxon>Lecanorales</taxon>
        <taxon>Lecanorineae</taxon>
        <taxon>Ramalinaceae</taxon>
        <taxon>Ramalina</taxon>
    </lineage>
</organism>
<accession>A0AA43QUB9</accession>
<feature type="transmembrane region" description="Helical" evidence="1">
    <location>
        <begin position="324"/>
        <end position="342"/>
    </location>
</feature>
<feature type="signal peptide" evidence="2">
    <location>
        <begin position="1"/>
        <end position="23"/>
    </location>
</feature>
<dbReference type="Proteomes" id="UP001161017">
    <property type="component" value="Unassembled WGS sequence"/>
</dbReference>
<name>A0AA43QUB9_9LECA</name>
<keyword evidence="1" id="KW-1133">Transmembrane helix</keyword>